<protein>
    <submittedName>
        <fullName evidence="1">Uncharacterized protein</fullName>
    </submittedName>
</protein>
<proteinExistence type="predicted"/>
<dbReference type="Proteomes" id="UP001177260">
    <property type="component" value="Unassembled WGS sequence"/>
</dbReference>
<keyword evidence="2" id="KW-1185">Reference proteome</keyword>
<comment type="caution">
    <text evidence="1">The sequence shown here is derived from an EMBL/GenBank/DDBJ whole genome shotgun (WGS) entry which is preliminary data.</text>
</comment>
<name>A0ACC3ASP7_9EURO</name>
<reference evidence="1 2" key="1">
    <citation type="journal article" date="2023" name="ACS Omega">
        <title>Identification of the Neoaspergillic Acid Biosynthesis Gene Cluster by Establishing an In Vitro CRISPR-Ribonucleoprotein Genetic System in Aspergillus melleus.</title>
        <authorList>
            <person name="Yuan B."/>
            <person name="Grau M.F."/>
            <person name="Murata R.M."/>
            <person name="Torok T."/>
            <person name="Venkateswaran K."/>
            <person name="Stajich J.E."/>
            <person name="Wang C.C.C."/>
        </authorList>
    </citation>
    <scope>NUCLEOTIDE SEQUENCE [LARGE SCALE GENOMIC DNA]</scope>
    <source>
        <strain evidence="1 2">IMV 1140</strain>
    </source>
</reference>
<gene>
    <name evidence="1" type="ORF">N8T08_009884</name>
</gene>
<evidence type="ECO:0000313" key="1">
    <source>
        <dbReference type="EMBL" id="KAK1140778.1"/>
    </source>
</evidence>
<accession>A0ACC3ASP7</accession>
<evidence type="ECO:0000313" key="2">
    <source>
        <dbReference type="Proteomes" id="UP001177260"/>
    </source>
</evidence>
<sequence>MSPTKTILITGCSAHGIGSALALALAQKGHHVFATARHPSKIPVSLSALPNVTPLQLDVTSTTSASEAAKAVEDHGAGLDILVNNAGSGYTMPLLDADLETAQQVYETNVWGAVRIVQAFSDLLIERQGRVVNVCSADAVMNAPWVGIYNSSKSALASLSETLRLELAPLGVTVATLMVGVVLTSFHGNEPEFNLPGPSRYFAIKDIIARWAAGMAGPNGCSIGTFAELIVHDVLGNEHSRGAVLWRGPGCLVVRIVSAVVPRWMSVSSYPGHINCSYCCLEAVADDVVIRIGWYVMDMGWMR</sequence>
<organism evidence="1 2">
    <name type="scientific">Aspergillus melleus</name>
    <dbReference type="NCBI Taxonomy" id="138277"/>
    <lineage>
        <taxon>Eukaryota</taxon>
        <taxon>Fungi</taxon>
        <taxon>Dikarya</taxon>
        <taxon>Ascomycota</taxon>
        <taxon>Pezizomycotina</taxon>
        <taxon>Eurotiomycetes</taxon>
        <taxon>Eurotiomycetidae</taxon>
        <taxon>Eurotiales</taxon>
        <taxon>Aspergillaceae</taxon>
        <taxon>Aspergillus</taxon>
        <taxon>Aspergillus subgen. Circumdati</taxon>
    </lineage>
</organism>
<dbReference type="EMBL" id="JAOPJF010000075">
    <property type="protein sequence ID" value="KAK1140778.1"/>
    <property type="molecule type" value="Genomic_DNA"/>
</dbReference>